<reference evidence="4" key="1">
    <citation type="submission" date="2015-07" db="EMBL/GenBank/DDBJ databases">
        <title>Fjat-10053 dsm26.</title>
        <authorList>
            <person name="Liu B."/>
            <person name="Wang J."/>
            <person name="Zhu Y."/>
            <person name="Liu G."/>
            <person name="Chen Q."/>
            <person name="Chen Z."/>
            <person name="Lan J."/>
            <person name="Che J."/>
            <person name="Ge C."/>
            <person name="Shi H."/>
            <person name="Pan Z."/>
            <person name="Liu X."/>
        </authorList>
    </citation>
    <scope>NUCLEOTIDE SEQUENCE [LARGE SCALE GENOMIC DNA]</scope>
    <source>
        <strain evidence="4">DSM 26</strain>
    </source>
</reference>
<evidence type="ECO:0000256" key="2">
    <source>
        <dbReference type="ARBA" id="ARBA00023002"/>
    </source>
</evidence>
<dbReference type="InterPro" id="IPR050259">
    <property type="entry name" value="SDR"/>
</dbReference>
<gene>
    <name evidence="3" type="ORF">AFK71_17745</name>
</gene>
<proteinExistence type="inferred from homology"/>
<dbReference type="GeneID" id="66870631"/>
<protein>
    <submittedName>
        <fullName evidence="3">3-ketoacyl-ACP reductase</fullName>
    </submittedName>
</protein>
<evidence type="ECO:0000313" key="3">
    <source>
        <dbReference type="EMBL" id="KNE20234.1"/>
    </source>
</evidence>
<dbReference type="InterPro" id="IPR036291">
    <property type="entry name" value="NAD(P)-bd_dom_sf"/>
</dbReference>
<name>A0A0L0QNW1_VIRPA</name>
<dbReference type="PATRIC" id="fig|1473.5.peg.2272"/>
<dbReference type="CDD" id="cd05233">
    <property type="entry name" value="SDR_c"/>
    <property type="match status" value="1"/>
</dbReference>
<dbReference type="PANTHER" id="PTHR42879">
    <property type="entry name" value="3-OXOACYL-(ACYL-CARRIER-PROTEIN) REDUCTASE"/>
    <property type="match status" value="1"/>
</dbReference>
<keyword evidence="2" id="KW-0560">Oxidoreductase</keyword>
<accession>A0A0L0QNW1</accession>
<dbReference type="OrthoDB" id="9803333at2"/>
<dbReference type="PRINTS" id="PR00081">
    <property type="entry name" value="GDHRDH"/>
</dbReference>
<organism evidence="3 4">
    <name type="scientific">Virgibacillus pantothenticus</name>
    <dbReference type="NCBI Taxonomy" id="1473"/>
    <lineage>
        <taxon>Bacteria</taxon>
        <taxon>Bacillati</taxon>
        <taxon>Bacillota</taxon>
        <taxon>Bacilli</taxon>
        <taxon>Bacillales</taxon>
        <taxon>Bacillaceae</taxon>
        <taxon>Virgibacillus</taxon>
    </lineage>
</organism>
<dbReference type="PANTHER" id="PTHR42879:SF2">
    <property type="entry name" value="3-OXOACYL-[ACYL-CARRIER-PROTEIN] REDUCTASE FABG"/>
    <property type="match status" value="1"/>
</dbReference>
<dbReference type="GO" id="GO:0016491">
    <property type="term" value="F:oxidoreductase activity"/>
    <property type="evidence" value="ECO:0007669"/>
    <property type="project" value="UniProtKB-KW"/>
</dbReference>
<dbReference type="InterPro" id="IPR002347">
    <property type="entry name" value="SDR_fam"/>
</dbReference>
<dbReference type="EMBL" id="LGTO01000007">
    <property type="protein sequence ID" value="KNE20234.1"/>
    <property type="molecule type" value="Genomic_DNA"/>
</dbReference>
<keyword evidence="4" id="KW-1185">Reference proteome</keyword>
<dbReference type="RefSeq" id="WP_050352803.1">
    <property type="nucleotide sequence ID" value="NZ_BOSN01000001.1"/>
</dbReference>
<comment type="similarity">
    <text evidence="1">Belongs to the short-chain dehydrogenases/reductases (SDR) family.</text>
</comment>
<dbReference type="Gene3D" id="3.40.50.720">
    <property type="entry name" value="NAD(P)-binding Rossmann-like Domain"/>
    <property type="match status" value="1"/>
</dbReference>
<evidence type="ECO:0000313" key="4">
    <source>
        <dbReference type="Proteomes" id="UP000036780"/>
    </source>
</evidence>
<dbReference type="NCBIfam" id="NF047420">
    <property type="entry name" value="EF_P_mod_YmfI"/>
    <property type="match status" value="1"/>
</dbReference>
<evidence type="ECO:0000256" key="1">
    <source>
        <dbReference type="ARBA" id="ARBA00006484"/>
    </source>
</evidence>
<sequence>MKKTILLVGASGDIGAAIARKLLNQGYQLLLHFHTNKQAIDELCRAYPESILATYQTDLSKNTSCEQFMEALSFAIDGVIFASGRAHYGLFQNTPEQTMDDMLQLHVKSPWLITKHLLPSMITKQEGAIIFITSIWGEQGASNEVVYSAVKGAQNSFVKALAKEVAPSGIAVNAISPGFIETKMNHNLCTADKEATIADIPMNRAGKPEEVAAIVSFLLSGESSYIQGAILDVTGGW</sequence>
<comment type="caution">
    <text evidence="3">The sequence shown here is derived from an EMBL/GenBank/DDBJ whole genome shotgun (WGS) entry which is preliminary data.</text>
</comment>
<dbReference type="FunFam" id="3.40.50.720:FF:000173">
    <property type="entry name" value="3-oxoacyl-[acyl-carrier protein] reductase"/>
    <property type="match status" value="1"/>
</dbReference>
<dbReference type="SUPFAM" id="SSF51735">
    <property type="entry name" value="NAD(P)-binding Rossmann-fold domains"/>
    <property type="match status" value="1"/>
</dbReference>
<dbReference type="AlphaFoldDB" id="A0A0L0QNW1"/>
<dbReference type="Pfam" id="PF13561">
    <property type="entry name" value="adh_short_C2"/>
    <property type="match status" value="1"/>
</dbReference>
<dbReference type="Proteomes" id="UP000036780">
    <property type="component" value="Unassembled WGS sequence"/>
</dbReference>